<accession>A0A498SQF8</accession>
<dbReference type="EC" id="2.7.11.1" evidence="1"/>
<feature type="compositionally biased region" description="Low complexity" evidence="9">
    <location>
        <begin position="54"/>
        <end position="63"/>
    </location>
</feature>
<dbReference type="PROSITE" id="PS00108">
    <property type="entry name" value="PROTEIN_KINASE_ST"/>
    <property type="match status" value="1"/>
</dbReference>
<dbReference type="AlphaFoldDB" id="A0A498SQF8"/>
<keyword evidence="4" id="KW-0547">Nucleotide-binding</keyword>
<keyword evidence="5" id="KW-0418">Kinase</keyword>
<evidence type="ECO:0000256" key="8">
    <source>
        <dbReference type="ARBA" id="ARBA00048679"/>
    </source>
</evidence>
<keyword evidence="12" id="KW-1185">Reference proteome</keyword>
<evidence type="ECO:0000256" key="2">
    <source>
        <dbReference type="ARBA" id="ARBA00022527"/>
    </source>
</evidence>
<evidence type="ECO:0000256" key="4">
    <source>
        <dbReference type="ARBA" id="ARBA00022741"/>
    </source>
</evidence>
<comment type="catalytic activity">
    <reaction evidence="7">
        <text>L-threonyl-[protein] + ATP = O-phospho-L-threonyl-[protein] + ADP + H(+)</text>
        <dbReference type="Rhea" id="RHEA:46608"/>
        <dbReference type="Rhea" id="RHEA-COMP:11060"/>
        <dbReference type="Rhea" id="RHEA-COMP:11605"/>
        <dbReference type="ChEBI" id="CHEBI:15378"/>
        <dbReference type="ChEBI" id="CHEBI:30013"/>
        <dbReference type="ChEBI" id="CHEBI:30616"/>
        <dbReference type="ChEBI" id="CHEBI:61977"/>
        <dbReference type="ChEBI" id="CHEBI:456216"/>
        <dbReference type="EC" id="2.7.11.1"/>
    </reaction>
</comment>
<evidence type="ECO:0000256" key="1">
    <source>
        <dbReference type="ARBA" id="ARBA00012513"/>
    </source>
</evidence>
<dbReference type="GO" id="GO:0005634">
    <property type="term" value="C:nucleus"/>
    <property type="evidence" value="ECO:0007669"/>
    <property type="project" value="TreeGrafter"/>
</dbReference>
<gene>
    <name evidence="11" type="ORF">NAV_LOCUS5793</name>
</gene>
<dbReference type="OrthoDB" id="5836549at2759"/>
<evidence type="ECO:0000313" key="12">
    <source>
        <dbReference type="Proteomes" id="UP000276991"/>
    </source>
</evidence>
<dbReference type="InterPro" id="IPR011009">
    <property type="entry name" value="Kinase-like_dom_sf"/>
</dbReference>
<dbReference type="Pfam" id="PF00069">
    <property type="entry name" value="Pkinase"/>
    <property type="match status" value="1"/>
</dbReference>
<sequence length="390" mass="45124">MCDAAINDIRNESEFSGISWNSLSNEIASLRCPSEISVLEGAYERNNDDDGDNDNNYNNSDQNLSHGVESDNPESSASLMSSDEVIDESLLPEKLREKKWIIGNFLGRGSYFRVYQAYADGILLAIRKRYFRNSKNVFYTKLRREIECEYQTCRRHITDVLLKIGYHDNIATFFGFRRVGVIWEIFVEYAAGGDLLHEIDKYRKCKRQIPEEIITSRFRDLTRAVAYLHERNIAHLDIKIENCLLTKWGSLKLSDFDYAIIFNSGTTVLPNQIGTKAYAPPQRFDSFTKPECADVWSCGIVLHTLIAFHIPWSSAHKKDPAYEKWFQYINKKKRDKSNCVFPLKILEGTNSKFSELLEHLLDPNEDTRIKIRDIVDICWLKNECIVIGEN</sequence>
<dbReference type="GO" id="GO:0035861">
    <property type="term" value="C:site of double-strand break"/>
    <property type="evidence" value="ECO:0007669"/>
    <property type="project" value="TreeGrafter"/>
</dbReference>
<dbReference type="PANTHER" id="PTHR43895">
    <property type="entry name" value="CALCIUM/CALMODULIN-DEPENDENT PROTEIN KINASE KINASE-RELATED"/>
    <property type="match status" value="1"/>
</dbReference>
<dbReference type="InterPro" id="IPR000719">
    <property type="entry name" value="Prot_kinase_dom"/>
</dbReference>
<organism evidence="11 12">
    <name type="scientific">Acanthocheilonema viteae</name>
    <name type="common">Filarial nematode worm</name>
    <name type="synonym">Dipetalonema viteae</name>
    <dbReference type="NCBI Taxonomy" id="6277"/>
    <lineage>
        <taxon>Eukaryota</taxon>
        <taxon>Metazoa</taxon>
        <taxon>Ecdysozoa</taxon>
        <taxon>Nematoda</taxon>
        <taxon>Chromadorea</taxon>
        <taxon>Rhabditida</taxon>
        <taxon>Spirurina</taxon>
        <taxon>Spiruromorpha</taxon>
        <taxon>Filarioidea</taxon>
        <taxon>Onchocercidae</taxon>
        <taxon>Acanthocheilonema</taxon>
    </lineage>
</organism>
<name>A0A498SQF8_ACAVI</name>
<protein>
    <recommendedName>
        <fullName evidence="1">non-specific serine/threonine protein kinase</fullName>
        <ecNumber evidence="1">2.7.11.1</ecNumber>
    </recommendedName>
</protein>
<dbReference type="GO" id="GO:0007095">
    <property type="term" value="P:mitotic G2 DNA damage checkpoint signaling"/>
    <property type="evidence" value="ECO:0007669"/>
    <property type="project" value="TreeGrafter"/>
</dbReference>
<dbReference type="SMART" id="SM00220">
    <property type="entry name" value="S_TKc"/>
    <property type="match status" value="1"/>
</dbReference>
<evidence type="ECO:0000256" key="3">
    <source>
        <dbReference type="ARBA" id="ARBA00022679"/>
    </source>
</evidence>
<dbReference type="EMBL" id="UPTC01001072">
    <property type="protein sequence ID" value="VBB31002.1"/>
    <property type="molecule type" value="Genomic_DNA"/>
</dbReference>
<evidence type="ECO:0000256" key="9">
    <source>
        <dbReference type="SAM" id="MobiDB-lite"/>
    </source>
</evidence>
<keyword evidence="3" id="KW-0808">Transferase</keyword>
<evidence type="ECO:0000256" key="6">
    <source>
        <dbReference type="ARBA" id="ARBA00022840"/>
    </source>
</evidence>
<evidence type="ECO:0000256" key="7">
    <source>
        <dbReference type="ARBA" id="ARBA00047899"/>
    </source>
</evidence>
<dbReference type="Gene3D" id="1.10.510.10">
    <property type="entry name" value="Transferase(Phosphotransferase) domain 1"/>
    <property type="match status" value="1"/>
</dbReference>
<comment type="catalytic activity">
    <reaction evidence="8">
        <text>L-seryl-[protein] + ATP = O-phospho-L-seryl-[protein] + ADP + H(+)</text>
        <dbReference type="Rhea" id="RHEA:17989"/>
        <dbReference type="Rhea" id="RHEA-COMP:9863"/>
        <dbReference type="Rhea" id="RHEA-COMP:11604"/>
        <dbReference type="ChEBI" id="CHEBI:15378"/>
        <dbReference type="ChEBI" id="CHEBI:29999"/>
        <dbReference type="ChEBI" id="CHEBI:30616"/>
        <dbReference type="ChEBI" id="CHEBI:83421"/>
        <dbReference type="ChEBI" id="CHEBI:456216"/>
        <dbReference type="EC" id="2.7.11.1"/>
    </reaction>
</comment>
<keyword evidence="2" id="KW-0723">Serine/threonine-protein kinase</keyword>
<dbReference type="Proteomes" id="UP000276991">
    <property type="component" value="Unassembled WGS sequence"/>
</dbReference>
<dbReference type="PANTHER" id="PTHR43895:SF32">
    <property type="entry name" value="SERINE_THREONINE-PROTEIN KINASE CHK1"/>
    <property type="match status" value="1"/>
</dbReference>
<dbReference type="InterPro" id="IPR008271">
    <property type="entry name" value="Ser/Thr_kinase_AS"/>
</dbReference>
<reference evidence="11 12" key="1">
    <citation type="submission" date="2018-08" db="EMBL/GenBank/DDBJ databases">
        <authorList>
            <person name="Laetsch R D."/>
            <person name="Stevens L."/>
            <person name="Kumar S."/>
            <person name="Blaxter L. M."/>
        </authorList>
    </citation>
    <scope>NUCLEOTIDE SEQUENCE [LARGE SCALE GENOMIC DNA]</scope>
</reference>
<keyword evidence="6" id="KW-0067">ATP-binding</keyword>
<dbReference type="STRING" id="6277.A0A498SQF8"/>
<dbReference type="PROSITE" id="PS50011">
    <property type="entry name" value="PROTEIN_KINASE_DOM"/>
    <property type="match status" value="1"/>
</dbReference>
<dbReference type="GO" id="GO:0005737">
    <property type="term" value="C:cytoplasm"/>
    <property type="evidence" value="ECO:0007669"/>
    <property type="project" value="TreeGrafter"/>
</dbReference>
<evidence type="ECO:0000256" key="5">
    <source>
        <dbReference type="ARBA" id="ARBA00022777"/>
    </source>
</evidence>
<proteinExistence type="predicted"/>
<dbReference type="GO" id="GO:0005524">
    <property type="term" value="F:ATP binding"/>
    <property type="evidence" value="ECO:0007669"/>
    <property type="project" value="UniProtKB-KW"/>
</dbReference>
<feature type="domain" description="Protein kinase" evidence="10">
    <location>
        <begin position="100"/>
        <end position="380"/>
    </location>
</feature>
<feature type="region of interest" description="Disordered" evidence="9">
    <location>
        <begin position="44"/>
        <end position="81"/>
    </location>
</feature>
<evidence type="ECO:0000259" key="10">
    <source>
        <dbReference type="PROSITE" id="PS50011"/>
    </source>
</evidence>
<dbReference type="GO" id="GO:0004674">
    <property type="term" value="F:protein serine/threonine kinase activity"/>
    <property type="evidence" value="ECO:0007669"/>
    <property type="project" value="UniProtKB-KW"/>
</dbReference>
<dbReference type="SUPFAM" id="SSF56112">
    <property type="entry name" value="Protein kinase-like (PK-like)"/>
    <property type="match status" value="1"/>
</dbReference>
<evidence type="ECO:0000313" key="11">
    <source>
        <dbReference type="EMBL" id="VBB31002.1"/>
    </source>
</evidence>